<feature type="compositionally biased region" description="Basic residues" evidence="1">
    <location>
        <begin position="436"/>
        <end position="447"/>
    </location>
</feature>
<feature type="region of interest" description="Disordered" evidence="1">
    <location>
        <begin position="1"/>
        <end position="56"/>
    </location>
</feature>
<dbReference type="Proteomes" id="UP000283269">
    <property type="component" value="Unassembled WGS sequence"/>
</dbReference>
<evidence type="ECO:0000313" key="3">
    <source>
        <dbReference type="Proteomes" id="UP000283269"/>
    </source>
</evidence>
<feature type="region of interest" description="Disordered" evidence="1">
    <location>
        <begin position="112"/>
        <end position="167"/>
    </location>
</feature>
<feature type="compositionally biased region" description="Polar residues" evidence="1">
    <location>
        <begin position="112"/>
        <end position="122"/>
    </location>
</feature>
<dbReference type="InParanoid" id="A0A409WKU4"/>
<protein>
    <submittedName>
        <fullName evidence="2">Uncharacterized protein</fullName>
    </submittedName>
</protein>
<sequence length="447" mass="49945">MGYEPVHSPSHTSRSGADNPDSAQQNPRESSPHGCNDSTRETQSQIAARPNQQSHTELERVLDDIVDQFRDGSMLRTTAVSQILEALDHVVPALHTQEKGQTLSHYLSKITANRSSKSTASPIRSRHQFRASDESVQRFLKNISSGRDDSRDDDERPRKTPKLSESDSEFPWYDLALPPSKAQHDASCNETCRLLRVYNKDIAKCKFSDKLSKFAPKGVPASQWEHIFRGDPLNLDHFLSALHRVTIDSESVGDTEISTGVAEPKRRIRTASDWGDAWDLASSAIALAFPHRERELRDYGRYINGIFAGEFASTHPRIILFDIAVRNEVGGDKAHCLRTEPALHNYELGPRWSLGSISSAAYAIADSTNLIFYHCSRPSNILQAVSELTFSDLQLSISDSRAAHHTHTHTSKLPTQQHTLTHSHIPDQHSHLAPKNPHKKTKGSKDI</sequence>
<dbReference type="EMBL" id="NHYD01003395">
    <property type="protein sequence ID" value="PPQ79040.1"/>
    <property type="molecule type" value="Genomic_DNA"/>
</dbReference>
<feature type="compositionally biased region" description="Basic and acidic residues" evidence="1">
    <location>
        <begin position="146"/>
        <end position="165"/>
    </location>
</feature>
<feature type="compositionally biased region" description="Polar residues" evidence="1">
    <location>
        <begin position="41"/>
        <end position="55"/>
    </location>
</feature>
<reference evidence="2 3" key="1">
    <citation type="journal article" date="2018" name="Evol. Lett.">
        <title>Horizontal gene cluster transfer increased hallucinogenic mushroom diversity.</title>
        <authorList>
            <person name="Reynolds H.T."/>
            <person name="Vijayakumar V."/>
            <person name="Gluck-Thaler E."/>
            <person name="Korotkin H.B."/>
            <person name="Matheny P.B."/>
            <person name="Slot J.C."/>
        </authorList>
    </citation>
    <scope>NUCLEOTIDE SEQUENCE [LARGE SCALE GENOMIC DNA]</scope>
    <source>
        <strain evidence="2 3">2631</strain>
    </source>
</reference>
<comment type="caution">
    <text evidence="2">The sequence shown here is derived from an EMBL/GenBank/DDBJ whole genome shotgun (WGS) entry which is preliminary data.</text>
</comment>
<feature type="region of interest" description="Disordered" evidence="1">
    <location>
        <begin position="401"/>
        <end position="447"/>
    </location>
</feature>
<keyword evidence="3" id="KW-1185">Reference proteome</keyword>
<evidence type="ECO:0000313" key="2">
    <source>
        <dbReference type="EMBL" id="PPQ79040.1"/>
    </source>
</evidence>
<dbReference type="OrthoDB" id="2355984at2759"/>
<proteinExistence type="predicted"/>
<gene>
    <name evidence="2" type="ORF">CVT25_002349</name>
</gene>
<dbReference type="STRING" id="93625.A0A409WKU4"/>
<feature type="compositionally biased region" description="Polar residues" evidence="1">
    <location>
        <begin position="411"/>
        <end position="422"/>
    </location>
</feature>
<feature type="compositionally biased region" description="Polar residues" evidence="1">
    <location>
        <begin position="9"/>
        <end position="29"/>
    </location>
</feature>
<name>A0A409WKU4_PSICY</name>
<evidence type="ECO:0000256" key="1">
    <source>
        <dbReference type="SAM" id="MobiDB-lite"/>
    </source>
</evidence>
<organism evidence="2 3">
    <name type="scientific">Psilocybe cyanescens</name>
    <dbReference type="NCBI Taxonomy" id="93625"/>
    <lineage>
        <taxon>Eukaryota</taxon>
        <taxon>Fungi</taxon>
        <taxon>Dikarya</taxon>
        <taxon>Basidiomycota</taxon>
        <taxon>Agaricomycotina</taxon>
        <taxon>Agaricomycetes</taxon>
        <taxon>Agaricomycetidae</taxon>
        <taxon>Agaricales</taxon>
        <taxon>Agaricineae</taxon>
        <taxon>Strophariaceae</taxon>
        <taxon>Psilocybe</taxon>
    </lineage>
</organism>
<dbReference type="AlphaFoldDB" id="A0A409WKU4"/>
<accession>A0A409WKU4</accession>